<organism evidence="4 5">
    <name type="scientific">Phyllobacterium phragmitis</name>
    <dbReference type="NCBI Taxonomy" id="2670329"/>
    <lineage>
        <taxon>Bacteria</taxon>
        <taxon>Pseudomonadati</taxon>
        <taxon>Pseudomonadota</taxon>
        <taxon>Alphaproteobacteria</taxon>
        <taxon>Hyphomicrobiales</taxon>
        <taxon>Phyllobacteriaceae</taxon>
        <taxon>Phyllobacterium</taxon>
    </lineage>
</organism>
<dbReference type="CDD" id="cd12164">
    <property type="entry name" value="GDH_like_2"/>
    <property type="match status" value="1"/>
</dbReference>
<dbReference type="GO" id="GO:0016491">
    <property type="term" value="F:oxidoreductase activity"/>
    <property type="evidence" value="ECO:0007669"/>
    <property type="project" value="UniProtKB-KW"/>
</dbReference>
<reference evidence="4 5" key="1">
    <citation type="submission" date="2018-02" db="EMBL/GenBank/DDBJ databases">
        <title>The draft genome of Phyllobacterium sp. 1N-3.</title>
        <authorList>
            <person name="Liu L."/>
            <person name="Li L."/>
            <person name="Zhang X."/>
            <person name="Wang T."/>
            <person name="Liang L."/>
        </authorList>
    </citation>
    <scope>NUCLEOTIDE SEQUENCE [LARGE SCALE GENOMIC DNA]</scope>
    <source>
        <strain evidence="4 5">1N-3</strain>
    </source>
</reference>
<dbReference type="InterPro" id="IPR006140">
    <property type="entry name" value="D-isomer_DH_NAD-bd"/>
</dbReference>
<dbReference type="SUPFAM" id="SSF52283">
    <property type="entry name" value="Formate/glycerate dehydrogenase catalytic domain-like"/>
    <property type="match status" value="1"/>
</dbReference>
<dbReference type="Proteomes" id="UP000239434">
    <property type="component" value="Unassembled WGS sequence"/>
</dbReference>
<feature type="domain" description="D-isomer specific 2-hydroxyacid dehydrogenase NAD-binding" evidence="3">
    <location>
        <begin position="102"/>
        <end position="272"/>
    </location>
</feature>
<keyword evidence="5" id="KW-1185">Reference proteome</keyword>
<dbReference type="GO" id="GO:0051287">
    <property type="term" value="F:NAD binding"/>
    <property type="evidence" value="ECO:0007669"/>
    <property type="project" value="InterPro"/>
</dbReference>
<keyword evidence="4" id="KW-0670">Pyruvate</keyword>
<dbReference type="SUPFAM" id="SSF51735">
    <property type="entry name" value="NAD(P)-binding Rossmann-fold domains"/>
    <property type="match status" value="1"/>
</dbReference>
<comment type="caution">
    <text evidence="4">The sequence shown here is derived from an EMBL/GenBank/DDBJ whole genome shotgun (WGS) entry which is preliminary data.</text>
</comment>
<gene>
    <name evidence="4" type="ORF">C5748_10080</name>
</gene>
<evidence type="ECO:0000256" key="1">
    <source>
        <dbReference type="ARBA" id="ARBA00023002"/>
    </source>
</evidence>
<evidence type="ECO:0000313" key="4">
    <source>
        <dbReference type="EMBL" id="PRD43598.1"/>
    </source>
</evidence>
<dbReference type="PANTHER" id="PTHR43333">
    <property type="entry name" value="2-HACID_DH_C DOMAIN-CONTAINING PROTEIN"/>
    <property type="match status" value="1"/>
</dbReference>
<dbReference type="Pfam" id="PF02826">
    <property type="entry name" value="2-Hacid_dh_C"/>
    <property type="match status" value="1"/>
</dbReference>
<evidence type="ECO:0000313" key="5">
    <source>
        <dbReference type="Proteomes" id="UP000239434"/>
    </source>
</evidence>
<dbReference type="AlphaFoldDB" id="A0A2S9ISV2"/>
<proteinExistence type="predicted"/>
<protein>
    <submittedName>
        <fullName evidence="4">Glyoxylate/hydroxypyruvate reductase A</fullName>
    </submittedName>
</protein>
<evidence type="ECO:0000256" key="2">
    <source>
        <dbReference type="ARBA" id="ARBA00023027"/>
    </source>
</evidence>
<dbReference type="RefSeq" id="WP_105741811.1">
    <property type="nucleotide sequence ID" value="NZ_PVBR01000006.1"/>
</dbReference>
<evidence type="ECO:0000259" key="3">
    <source>
        <dbReference type="Pfam" id="PF02826"/>
    </source>
</evidence>
<accession>A0A2S9ISV2</accession>
<name>A0A2S9ISV2_9HYPH</name>
<dbReference type="PANTHER" id="PTHR43333:SF1">
    <property type="entry name" value="D-ISOMER SPECIFIC 2-HYDROXYACID DEHYDROGENASE NAD-BINDING DOMAIN-CONTAINING PROTEIN"/>
    <property type="match status" value="1"/>
</dbReference>
<dbReference type="InterPro" id="IPR036291">
    <property type="entry name" value="NAD(P)-bd_dom_sf"/>
</dbReference>
<sequence>MTLLCNMDEARAAAFAKVFQSSLRDIPLSLDAASVEPEDVRYLLSWKVPDNIARYTNLEVMFCTSAGIDQISFDSLPTTVKLVRMVEDGIIRMMQEYVTLSVLMLHRNFIQYGHHQKQALWQSIPQPQATKRRIGILGLGVLAQAVIERLTPFGFPISSWSRSAKTIPGVACLSGDEGFSQLISTSDILICLLPLTDETAGLLDAELFSQMPKGASLVHVGRGGQLDHQALLEALDQDHLSAAILDVTEPEPLPSDHAVWSHPKITLTPHIASVTQPASAALAVSDNIRRHLQGHDLIGLVDRNRNY</sequence>
<keyword evidence="1" id="KW-0560">Oxidoreductase</keyword>
<dbReference type="Gene3D" id="3.40.50.720">
    <property type="entry name" value="NAD(P)-binding Rossmann-like Domain"/>
    <property type="match status" value="2"/>
</dbReference>
<keyword evidence="2" id="KW-0520">NAD</keyword>
<dbReference type="EMBL" id="PVBR01000006">
    <property type="protein sequence ID" value="PRD43598.1"/>
    <property type="molecule type" value="Genomic_DNA"/>
</dbReference>